<feature type="region of interest" description="Disordered" evidence="7">
    <location>
        <begin position="737"/>
        <end position="759"/>
    </location>
</feature>
<keyword evidence="5 6" id="KW-0472">Membrane</keyword>
<dbReference type="PANTHER" id="PTHR12385">
    <property type="entry name" value="CHOLINE TRANSPORTER-LIKE (SLC FAMILY 44)"/>
    <property type="match status" value="1"/>
</dbReference>
<dbReference type="InterPro" id="IPR007603">
    <property type="entry name" value="Choline_transptr-like"/>
</dbReference>
<feature type="transmembrane region" description="Helical" evidence="6">
    <location>
        <begin position="75"/>
        <end position="94"/>
    </location>
</feature>
<dbReference type="PANTHER" id="PTHR12385:SF4">
    <property type="entry name" value="PROTEIN PNS1"/>
    <property type="match status" value="1"/>
</dbReference>
<evidence type="ECO:0000256" key="6">
    <source>
        <dbReference type="RuleBase" id="RU368066"/>
    </source>
</evidence>
<dbReference type="GO" id="GO:0005886">
    <property type="term" value="C:plasma membrane"/>
    <property type="evidence" value="ECO:0007669"/>
    <property type="project" value="UniProtKB-SubCell"/>
</dbReference>
<feature type="transmembrane region" description="Helical" evidence="6">
    <location>
        <begin position="545"/>
        <end position="561"/>
    </location>
</feature>
<evidence type="ECO:0000256" key="2">
    <source>
        <dbReference type="ARBA" id="ARBA00007168"/>
    </source>
</evidence>
<feature type="transmembrane region" description="Helical" evidence="6">
    <location>
        <begin position="390"/>
        <end position="410"/>
    </location>
</feature>
<evidence type="ECO:0000256" key="5">
    <source>
        <dbReference type="ARBA" id="ARBA00023136"/>
    </source>
</evidence>
<accession>A0A7S0WUP9</accession>
<keyword evidence="4 6" id="KW-1133">Transmembrane helix</keyword>
<keyword evidence="3 6" id="KW-0812">Transmembrane</keyword>
<proteinExistence type="inferred from homology"/>
<evidence type="ECO:0000313" key="8">
    <source>
        <dbReference type="EMBL" id="CAD8684011.1"/>
    </source>
</evidence>
<feature type="transmembrane region" description="Helical" evidence="6">
    <location>
        <begin position="604"/>
        <end position="627"/>
    </location>
</feature>
<feature type="transmembrane region" description="Helical" evidence="6">
    <location>
        <begin position="431"/>
        <end position="454"/>
    </location>
</feature>
<feature type="transmembrane region" description="Helical" evidence="6">
    <location>
        <begin position="466"/>
        <end position="496"/>
    </location>
</feature>
<sequence>MRAGRVHAVRKKKEEAAKAGSKLAATTAWAEKEKKRAEAKADAELAAQINKDENQLDNERLKPPRMLRWKNYRDIHGLAIFLTFLILAIMYIQYAQTSTKPAELACADEPCLKNQSGLDYVELRSEVYKDPNALIQIEDFHPEHPEELLCHACLSKCRSEGTCISNCTDATQECYDTNQRCLDLTTTSNACPTQFDGRPQDTSCTDATSMAACVDRCQTVMQHKGVDCNEDIFRTTKEEGCYYLNSQRCQEDQKRSRSKLVDCHNATSCFYEIKDSDPCIPPKISMEEDFCKFYMDLNNCHFFSPAEHYNRSWVDIECSHFRQTAYHQIVREELYWVYVEIAVFAMVLSLVSTCLFMTCPQHISVMVHGGLQAVLFAAIVTSGIYDYRFIFLWVFLMMLHGLFMLFTLTHGDPAAQMLDVAIDILHVYKNLVLLGLVETFCKVTLFCGWIWLYITINGRKGGFVDFIIFMLLLWFGQMIRYANFVTTAGVTATWYFRHRPPAPIWRALRRAVTTSLGSVCIGATVMSVIKGLIITFAFLRSQGPIFNALCSICLGSVDLLARKFNNYGFARVAIYGTPFRTSSKAAFRQLKAAGIYRMTEDKTVSGLCVFASFFTGMICMGVGYLLVKLEVHDELDVDALEMRVLICLPCFCIGFISGLVTLDQAEAIVVTFYVCFAEEPHLLNSHEPELYADLMQQWYEANLDVEEEVDENAVANLDESDTDSEELNFQKQRVQMDASVQMRREEGDEGDRPLAITAA</sequence>
<gene>
    <name evidence="8" type="ORF">POBO1169_LOCUS16641</name>
</gene>
<comment type="similarity">
    <text evidence="2 6">Belongs to the CTL (choline transporter-like) family.</text>
</comment>
<feature type="transmembrane region" description="Helical" evidence="6">
    <location>
        <begin position="516"/>
        <end position="539"/>
    </location>
</feature>
<organism evidence="8">
    <name type="scientific">Pyramimonas obovata</name>
    <dbReference type="NCBI Taxonomy" id="1411642"/>
    <lineage>
        <taxon>Eukaryota</taxon>
        <taxon>Viridiplantae</taxon>
        <taxon>Chlorophyta</taxon>
        <taxon>Pyramimonadophyceae</taxon>
        <taxon>Pyramimonadales</taxon>
        <taxon>Pyramimonadaceae</taxon>
        <taxon>Pyramimonas</taxon>
        <taxon>Pyramimonas incertae sedis</taxon>
    </lineage>
</organism>
<protein>
    <recommendedName>
        <fullName evidence="6">Choline transporter-like protein</fullName>
    </recommendedName>
</protein>
<feature type="compositionally biased region" description="Basic and acidic residues" evidence="7">
    <location>
        <begin position="742"/>
        <end position="752"/>
    </location>
</feature>
<comment type="subcellular location">
    <subcellularLocation>
        <location evidence="6">Cell membrane</location>
        <topology evidence="6">Multi-pass membrane protein</topology>
    </subcellularLocation>
    <subcellularLocation>
        <location evidence="1">Membrane</location>
        <topology evidence="1">Multi-pass membrane protein</topology>
    </subcellularLocation>
</comment>
<feature type="transmembrane region" description="Helical" evidence="6">
    <location>
        <begin position="642"/>
        <end position="662"/>
    </location>
</feature>
<dbReference type="Pfam" id="PF04515">
    <property type="entry name" value="Choline_transpo"/>
    <property type="match status" value="1"/>
</dbReference>
<dbReference type="GO" id="GO:0022857">
    <property type="term" value="F:transmembrane transporter activity"/>
    <property type="evidence" value="ECO:0007669"/>
    <property type="project" value="UniProtKB-UniRule"/>
</dbReference>
<feature type="transmembrane region" description="Helical" evidence="6">
    <location>
        <begin position="365"/>
        <end position="384"/>
    </location>
</feature>
<reference evidence="8" key="1">
    <citation type="submission" date="2021-01" db="EMBL/GenBank/DDBJ databases">
        <authorList>
            <person name="Corre E."/>
            <person name="Pelletier E."/>
            <person name="Niang G."/>
            <person name="Scheremetjew M."/>
            <person name="Finn R."/>
            <person name="Kale V."/>
            <person name="Holt S."/>
            <person name="Cochrane G."/>
            <person name="Meng A."/>
            <person name="Brown T."/>
            <person name="Cohen L."/>
        </authorList>
    </citation>
    <scope>NUCLEOTIDE SEQUENCE</scope>
    <source>
        <strain evidence="8">CCMP722</strain>
    </source>
</reference>
<name>A0A7S0WUP9_9CHLO</name>
<dbReference type="AlphaFoldDB" id="A0A7S0WUP9"/>
<evidence type="ECO:0000256" key="7">
    <source>
        <dbReference type="SAM" id="MobiDB-lite"/>
    </source>
</evidence>
<comment type="function">
    <text evidence="6">Choline transporter.</text>
</comment>
<dbReference type="EMBL" id="HBFA01033067">
    <property type="protein sequence ID" value="CAD8684011.1"/>
    <property type="molecule type" value="Transcribed_RNA"/>
</dbReference>
<evidence type="ECO:0000256" key="3">
    <source>
        <dbReference type="ARBA" id="ARBA00022692"/>
    </source>
</evidence>
<evidence type="ECO:0000256" key="1">
    <source>
        <dbReference type="ARBA" id="ARBA00004141"/>
    </source>
</evidence>
<evidence type="ECO:0000256" key="4">
    <source>
        <dbReference type="ARBA" id="ARBA00022989"/>
    </source>
</evidence>
<feature type="transmembrane region" description="Helical" evidence="6">
    <location>
        <begin position="335"/>
        <end position="358"/>
    </location>
</feature>